<evidence type="ECO:0000313" key="8">
    <source>
        <dbReference type="EMBL" id="MBD8503793.1"/>
    </source>
</evidence>
<evidence type="ECO:0000259" key="7">
    <source>
        <dbReference type="Pfam" id="PF01292"/>
    </source>
</evidence>
<sequence>MNRKRIRVWDLPTRLFHWSMVVVVTGAIVTGLNGGNMMIHHQRLGVILVGLIAFRLAWGFLGSHTARFSSFVRGPGAIAAYLRGQWRGIGHNPVGALSVLALLAVFGFQAVSGLFTNDDIAFEGPLRDLVDKATSDWITGIHGSMLWWLAALVALHVGAVLFYLHAKKENLVRPMLTGWKEVDEPVHEPAGKGGLAAFVVALVIGVAAAWVAAGGLLPPPPPPPDPATLPAW</sequence>
<dbReference type="PANTHER" id="PTHR30485">
    <property type="entry name" value="NI/FE-HYDROGENASE 1 B-TYPE CYTOCHROME SUBUNIT"/>
    <property type="match status" value="1"/>
</dbReference>
<evidence type="ECO:0000256" key="6">
    <source>
        <dbReference type="SAM" id="Phobius"/>
    </source>
</evidence>
<accession>A0ABR9BBR9</accession>
<dbReference type="InterPro" id="IPR051542">
    <property type="entry name" value="Hydrogenase_cytochrome"/>
</dbReference>
<dbReference type="Proteomes" id="UP000603602">
    <property type="component" value="Unassembled WGS sequence"/>
</dbReference>
<feature type="transmembrane region" description="Helical" evidence="6">
    <location>
        <begin position="15"/>
        <end position="32"/>
    </location>
</feature>
<evidence type="ECO:0000256" key="1">
    <source>
        <dbReference type="ARBA" id="ARBA00004651"/>
    </source>
</evidence>
<evidence type="ECO:0000256" key="5">
    <source>
        <dbReference type="ARBA" id="ARBA00023136"/>
    </source>
</evidence>
<feature type="domain" description="Cytochrome b561 bacterial/Ni-hydrogenase" evidence="7">
    <location>
        <begin position="8"/>
        <end position="178"/>
    </location>
</feature>
<feature type="transmembrane region" description="Helical" evidence="6">
    <location>
        <begin position="195"/>
        <end position="217"/>
    </location>
</feature>
<dbReference type="SUPFAM" id="SSF81342">
    <property type="entry name" value="Transmembrane di-heme cytochromes"/>
    <property type="match status" value="1"/>
</dbReference>
<name>A0ABR9BBR9_9RHOO</name>
<dbReference type="InterPro" id="IPR016174">
    <property type="entry name" value="Di-haem_cyt_TM"/>
</dbReference>
<comment type="caution">
    <text evidence="8">The sequence shown here is derived from an EMBL/GenBank/DDBJ whole genome shotgun (WGS) entry which is preliminary data.</text>
</comment>
<keyword evidence="2" id="KW-1003">Cell membrane</keyword>
<evidence type="ECO:0000256" key="2">
    <source>
        <dbReference type="ARBA" id="ARBA00022475"/>
    </source>
</evidence>
<evidence type="ECO:0000256" key="4">
    <source>
        <dbReference type="ARBA" id="ARBA00022989"/>
    </source>
</evidence>
<evidence type="ECO:0000256" key="3">
    <source>
        <dbReference type="ARBA" id="ARBA00022692"/>
    </source>
</evidence>
<reference evidence="9" key="1">
    <citation type="submission" date="2023-07" db="EMBL/GenBank/DDBJ databases">
        <title>Thauera sp. CAU 1555 isolated from sand of Yaerae Beach.</title>
        <authorList>
            <person name="Kim W."/>
        </authorList>
    </citation>
    <scope>NUCLEOTIDE SEQUENCE [LARGE SCALE GENOMIC DNA]</scope>
    <source>
        <strain evidence="9">CAU 1555</strain>
    </source>
</reference>
<feature type="transmembrane region" description="Helical" evidence="6">
    <location>
        <begin position="94"/>
        <end position="115"/>
    </location>
</feature>
<dbReference type="RefSeq" id="WP_187718598.1">
    <property type="nucleotide sequence ID" value="NZ_JACTAH010000002.1"/>
</dbReference>
<dbReference type="EMBL" id="JACYTO010000002">
    <property type="protein sequence ID" value="MBD8503793.1"/>
    <property type="molecule type" value="Genomic_DNA"/>
</dbReference>
<dbReference type="PANTHER" id="PTHR30485:SF2">
    <property type="entry name" value="BLL0597 PROTEIN"/>
    <property type="match status" value="1"/>
</dbReference>
<comment type="subcellular location">
    <subcellularLocation>
        <location evidence="1">Cell membrane</location>
        <topology evidence="1">Multi-pass membrane protein</topology>
    </subcellularLocation>
</comment>
<proteinExistence type="predicted"/>
<dbReference type="Gene3D" id="1.20.950.20">
    <property type="entry name" value="Transmembrane di-heme cytochromes, Chain C"/>
    <property type="match status" value="1"/>
</dbReference>
<keyword evidence="9" id="KW-1185">Reference proteome</keyword>
<dbReference type="Pfam" id="PF01292">
    <property type="entry name" value="Ni_hydr_CYTB"/>
    <property type="match status" value="1"/>
</dbReference>
<keyword evidence="4 6" id="KW-1133">Transmembrane helix</keyword>
<gene>
    <name evidence="8" type="ORF">IFO67_12935</name>
</gene>
<keyword evidence="5 6" id="KW-0472">Membrane</keyword>
<organism evidence="8 9">
    <name type="scientific">Thauera sedimentorum</name>
    <dbReference type="NCBI Taxonomy" id="2767595"/>
    <lineage>
        <taxon>Bacteria</taxon>
        <taxon>Pseudomonadati</taxon>
        <taxon>Pseudomonadota</taxon>
        <taxon>Betaproteobacteria</taxon>
        <taxon>Rhodocyclales</taxon>
        <taxon>Zoogloeaceae</taxon>
        <taxon>Thauera</taxon>
    </lineage>
</organism>
<evidence type="ECO:0000313" key="9">
    <source>
        <dbReference type="Proteomes" id="UP000603602"/>
    </source>
</evidence>
<feature type="transmembrane region" description="Helical" evidence="6">
    <location>
        <begin position="44"/>
        <end position="60"/>
    </location>
</feature>
<dbReference type="InterPro" id="IPR011577">
    <property type="entry name" value="Cyt_b561_bac/Ni-Hgenase"/>
</dbReference>
<protein>
    <submittedName>
        <fullName evidence="8">Cytochrome b/b6 domain-containing protein</fullName>
    </submittedName>
</protein>
<keyword evidence="3 6" id="KW-0812">Transmembrane</keyword>
<feature type="transmembrane region" description="Helical" evidence="6">
    <location>
        <begin position="145"/>
        <end position="166"/>
    </location>
</feature>